<keyword evidence="12" id="KW-0539">Nucleus</keyword>
<evidence type="ECO:0000256" key="16">
    <source>
        <dbReference type="PIRSR" id="PIRSR038001-1"/>
    </source>
</evidence>
<feature type="domain" description="Caspase family p20" evidence="20">
    <location>
        <begin position="133"/>
        <end position="253"/>
    </location>
</feature>
<comment type="subcellular location">
    <subcellularLocation>
        <location evidence="2">Cytoplasm</location>
    </subcellularLocation>
    <subcellularLocation>
        <location evidence="1">Nucleus</location>
    </subcellularLocation>
</comment>
<keyword evidence="10" id="KW-0788">Thiol protease</keyword>
<dbReference type="InterPro" id="IPR011029">
    <property type="entry name" value="DEATH-like_dom_sf"/>
</dbReference>
<dbReference type="CDD" id="cd01671">
    <property type="entry name" value="CARD"/>
    <property type="match status" value="1"/>
</dbReference>
<dbReference type="SUPFAM" id="SSF52129">
    <property type="entry name" value="Caspase-like"/>
    <property type="match status" value="1"/>
</dbReference>
<reference evidence="22" key="1">
    <citation type="journal article" date="2023" name="Science">
        <title>Genome structures resolve the early diversification of teleost fishes.</title>
        <authorList>
            <person name="Parey E."/>
            <person name="Louis A."/>
            <person name="Montfort J."/>
            <person name="Bouchez O."/>
            <person name="Roques C."/>
            <person name="Iampietro C."/>
            <person name="Lluch J."/>
            <person name="Castinel A."/>
            <person name="Donnadieu C."/>
            <person name="Desvignes T."/>
            <person name="Floi Bucao C."/>
            <person name="Jouanno E."/>
            <person name="Wen M."/>
            <person name="Mejri S."/>
            <person name="Dirks R."/>
            <person name="Jansen H."/>
            <person name="Henkel C."/>
            <person name="Chen W.J."/>
            <person name="Zahm M."/>
            <person name="Cabau C."/>
            <person name="Klopp C."/>
            <person name="Thompson A.W."/>
            <person name="Robinson-Rechavi M."/>
            <person name="Braasch I."/>
            <person name="Lecointre G."/>
            <person name="Bobe J."/>
            <person name="Postlethwait J.H."/>
            <person name="Berthelot C."/>
            <person name="Roest Crollius H."/>
            <person name="Guiguen Y."/>
        </authorList>
    </citation>
    <scope>NUCLEOTIDE SEQUENCE</scope>
    <source>
        <strain evidence="22">Concon-B</strain>
    </source>
</reference>
<dbReference type="GO" id="GO:0005886">
    <property type="term" value="C:plasma membrane"/>
    <property type="evidence" value="ECO:0007669"/>
    <property type="project" value="UniProtKB-ARBA"/>
</dbReference>
<organism evidence="22 23">
    <name type="scientific">Conger conger</name>
    <name type="common">Conger eel</name>
    <name type="synonym">Muraena conger</name>
    <dbReference type="NCBI Taxonomy" id="82655"/>
    <lineage>
        <taxon>Eukaryota</taxon>
        <taxon>Metazoa</taxon>
        <taxon>Chordata</taxon>
        <taxon>Craniata</taxon>
        <taxon>Vertebrata</taxon>
        <taxon>Euteleostomi</taxon>
        <taxon>Actinopterygii</taxon>
        <taxon>Neopterygii</taxon>
        <taxon>Teleostei</taxon>
        <taxon>Anguilliformes</taxon>
        <taxon>Congridae</taxon>
        <taxon>Conger</taxon>
    </lineage>
</organism>
<dbReference type="PROSITE" id="PS01122">
    <property type="entry name" value="CASPASE_CYS"/>
    <property type="match status" value="1"/>
</dbReference>
<keyword evidence="5" id="KW-0597">Phosphoprotein</keyword>
<dbReference type="GO" id="GO:0043065">
    <property type="term" value="P:positive regulation of apoptotic process"/>
    <property type="evidence" value="ECO:0007669"/>
    <property type="project" value="UniProtKB-ARBA"/>
</dbReference>
<feature type="domain" description="Caspase family p10" evidence="19">
    <location>
        <begin position="279"/>
        <end position="345"/>
    </location>
</feature>
<gene>
    <name evidence="22" type="ORF">COCON_G00194990</name>
</gene>
<comment type="similarity">
    <text evidence="3 17">Belongs to the peptidase C14A family.</text>
</comment>
<evidence type="ECO:0000256" key="15">
    <source>
        <dbReference type="ARBA" id="ARBA00068172"/>
    </source>
</evidence>
<dbReference type="InterPro" id="IPR001309">
    <property type="entry name" value="Pept_C14_p20"/>
</dbReference>
<evidence type="ECO:0000313" key="23">
    <source>
        <dbReference type="Proteomes" id="UP001152803"/>
    </source>
</evidence>
<dbReference type="PANTHER" id="PTHR48169">
    <property type="entry name" value="DED DOMAIN-CONTAINING PROTEIN"/>
    <property type="match status" value="1"/>
</dbReference>
<dbReference type="PROSITE" id="PS50207">
    <property type="entry name" value="CASPASE_P10"/>
    <property type="match status" value="1"/>
</dbReference>
<dbReference type="InterPro" id="IPR033139">
    <property type="entry name" value="Caspase_cys_AS"/>
</dbReference>
<dbReference type="GO" id="GO:0051604">
    <property type="term" value="P:protein maturation"/>
    <property type="evidence" value="ECO:0007669"/>
    <property type="project" value="UniProtKB-ARBA"/>
</dbReference>
<evidence type="ECO:0000313" key="22">
    <source>
        <dbReference type="EMBL" id="KAJ8255635.1"/>
    </source>
</evidence>
<evidence type="ECO:0000256" key="2">
    <source>
        <dbReference type="ARBA" id="ARBA00004496"/>
    </source>
</evidence>
<proteinExistence type="inferred from homology"/>
<evidence type="ECO:0000256" key="7">
    <source>
        <dbReference type="ARBA" id="ARBA00022703"/>
    </source>
</evidence>
<dbReference type="GO" id="GO:0006508">
    <property type="term" value="P:proteolysis"/>
    <property type="evidence" value="ECO:0007669"/>
    <property type="project" value="UniProtKB-KW"/>
</dbReference>
<dbReference type="SMART" id="SM00115">
    <property type="entry name" value="CASc"/>
    <property type="match status" value="1"/>
</dbReference>
<evidence type="ECO:0000259" key="20">
    <source>
        <dbReference type="PROSITE" id="PS50208"/>
    </source>
</evidence>
<evidence type="ECO:0000259" key="19">
    <source>
        <dbReference type="PROSITE" id="PS50207"/>
    </source>
</evidence>
<dbReference type="GO" id="GO:0005634">
    <property type="term" value="C:nucleus"/>
    <property type="evidence" value="ECO:0007669"/>
    <property type="project" value="UniProtKB-SubCell"/>
</dbReference>
<dbReference type="GO" id="GO:0032991">
    <property type="term" value="C:protein-containing complex"/>
    <property type="evidence" value="ECO:0007669"/>
    <property type="project" value="UniProtKB-ARBA"/>
</dbReference>
<evidence type="ECO:0000256" key="8">
    <source>
        <dbReference type="ARBA" id="ARBA00022737"/>
    </source>
</evidence>
<evidence type="ECO:0000256" key="1">
    <source>
        <dbReference type="ARBA" id="ARBA00004123"/>
    </source>
</evidence>
<comment type="caution">
    <text evidence="22">The sequence shown here is derived from an EMBL/GenBank/DDBJ whole genome shotgun (WGS) entry which is preliminary data.</text>
</comment>
<evidence type="ECO:0000256" key="14">
    <source>
        <dbReference type="ARBA" id="ARBA00066479"/>
    </source>
</evidence>
<evidence type="ECO:0000256" key="12">
    <source>
        <dbReference type="ARBA" id="ARBA00023242"/>
    </source>
</evidence>
<keyword evidence="8" id="KW-0677">Repeat</keyword>
<name>A0A9Q1HQW6_CONCO</name>
<keyword evidence="9" id="KW-0378">Hydrolase</keyword>
<dbReference type="AlphaFoldDB" id="A0A9Q1HQW6"/>
<dbReference type="CDD" id="cd00032">
    <property type="entry name" value="CASc"/>
    <property type="match status" value="1"/>
</dbReference>
<evidence type="ECO:0000256" key="13">
    <source>
        <dbReference type="ARBA" id="ARBA00051626"/>
    </source>
</evidence>
<dbReference type="Gene3D" id="3.40.50.1460">
    <property type="match status" value="1"/>
</dbReference>
<comment type="catalytic activity">
    <reaction evidence="13">
        <text>Strict requirement for Asp at position P1 and has a preferred cleavage sequence of (Leu/Asp/Val)-Glu-Thr-Asp-|-(Gly/Ser/Ala).</text>
        <dbReference type="EC" id="3.4.22.61"/>
    </reaction>
</comment>
<dbReference type="PRINTS" id="PR00376">
    <property type="entry name" value="IL1BCENZYME"/>
</dbReference>
<dbReference type="OrthoDB" id="6114029at2759"/>
<evidence type="ECO:0000256" key="10">
    <source>
        <dbReference type="ARBA" id="ARBA00022807"/>
    </source>
</evidence>
<dbReference type="EC" id="3.4.22.61" evidence="14"/>
<keyword evidence="11" id="KW-0865">Zymogen</keyword>
<dbReference type="EMBL" id="JAFJMO010000015">
    <property type="protein sequence ID" value="KAJ8255635.1"/>
    <property type="molecule type" value="Genomic_DNA"/>
</dbReference>
<dbReference type="PROSITE" id="PS50209">
    <property type="entry name" value="CARD"/>
    <property type="match status" value="1"/>
</dbReference>
<dbReference type="FunFam" id="3.40.50.1460:FF:000008">
    <property type="entry name" value="caspase-8 isoform X1"/>
    <property type="match status" value="1"/>
</dbReference>
<dbReference type="Pfam" id="PF00656">
    <property type="entry name" value="Peptidase_C14"/>
    <property type="match status" value="1"/>
</dbReference>
<evidence type="ECO:0000256" key="17">
    <source>
        <dbReference type="RuleBase" id="RU003971"/>
    </source>
</evidence>
<dbReference type="PANTHER" id="PTHR48169:SF7">
    <property type="entry name" value="CASPASE 10"/>
    <property type="match status" value="1"/>
</dbReference>
<dbReference type="GO" id="GO:0006915">
    <property type="term" value="P:apoptotic process"/>
    <property type="evidence" value="ECO:0007669"/>
    <property type="project" value="UniProtKB-KW"/>
</dbReference>
<evidence type="ECO:0000256" key="11">
    <source>
        <dbReference type="ARBA" id="ARBA00023145"/>
    </source>
</evidence>
<dbReference type="GO" id="GO:0005737">
    <property type="term" value="C:cytoplasm"/>
    <property type="evidence" value="ECO:0007669"/>
    <property type="project" value="UniProtKB-SubCell"/>
</dbReference>
<feature type="domain" description="CARD" evidence="21">
    <location>
        <begin position="1"/>
        <end position="75"/>
    </location>
</feature>
<feature type="region of interest" description="Disordered" evidence="18">
    <location>
        <begin position="344"/>
        <end position="365"/>
    </location>
</feature>
<dbReference type="SUPFAM" id="SSF47986">
    <property type="entry name" value="DEATH domain"/>
    <property type="match status" value="1"/>
</dbReference>
<evidence type="ECO:0000259" key="21">
    <source>
        <dbReference type="PROSITE" id="PS50209"/>
    </source>
</evidence>
<evidence type="ECO:0000256" key="9">
    <source>
        <dbReference type="ARBA" id="ARBA00022801"/>
    </source>
</evidence>
<protein>
    <recommendedName>
        <fullName evidence="15">Caspase-8</fullName>
        <ecNumber evidence="14">3.4.22.61</ecNumber>
    </recommendedName>
</protein>
<dbReference type="PROSITE" id="PS50208">
    <property type="entry name" value="CASPASE_P20"/>
    <property type="match status" value="1"/>
</dbReference>
<evidence type="ECO:0000256" key="5">
    <source>
        <dbReference type="ARBA" id="ARBA00022553"/>
    </source>
</evidence>
<dbReference type="InterPro" id="IPR011600">
    <property type="entry name" value="Pept_C14_caspase"/>
</dbReference>
<dbReference type="Proteomes" id="UP001152803">
    <property type="component" value="Unassembled WGS sequence"/>
</dbReference>
<dbReference type="Gene3D" id="1.10.533.10">
    <property type="entry name" value="Death Domain, Fas"/>
    <property type="match status" value="1"/>
</dbReference>
<evidence type="ECO:0000256" key="3">
    <source>
        <dbReference type="ARBA" id="ARBA00010134"/>
    </source>
</evidence>
<dbReference type="GO" id="GO:0004197">
    <property type="term" value="F:cysteine-type endopeptidase activity"/>
    <property type="evidence" value="ECO:0007669"/>
    <property type="project" value="InterPro"/>
</dbReference>
<dbReference type="PIRSF" id="PIRSF038001">
    <property type="entry name" value="Caspase_ICE"/>
    <property type="match status" value="1"/>
</dbReference>
<evidence type="ECO:0000256" key="6">
    <source>
        <dbReference type="ARBA" id="ARBA00022670"/>
    </source>
</evidence>
<keyword evidence="7" id="KW-0053">Apoptosis</keyword>
<keyword evidence="23" id="KW-1185">Reference proteome</keyword>
<keyword evidence="6" id="KW-0645">Protease</keyword>
<feature type="active site" evidence="16">
    <location>
        <position position="206"/>
    </location>
</feature>
<accession>A0A9Q1HQW6</accession>
<keyword evidence="4" id="KW-0963">Cytoplasm</keyword>
<evidence type="ECO:0000256" key="18">
    <source>
        <dbReference type="SAM" id="MobiDB-lite"/>
    </source>
</evidence>
<dbReference type="InterPro" id="IPR015917">
    <property type="entry name" value="Pept_C14A"/>
</dbReference>
<dbReference type="InterPro" id="IPR029030">
    <property type="entry name" value="Caspase-like_dom_sf"/>
</dbReference>
<evidence type="ECO:0000256" key="4">
    <source>
        <dbReference type="ARBA" id="ARBA00022490"/>
    </source>
</evidence>
<sequence>MQEIRKRKIPLTEALMSDPDYILQHVQQGALITLREYSNMRSIQRSNEGRVIDLLDKVMDKGEDTCQRFLTLLQEPEVQDTFPPLKKLCSAAALGTGSTTSTLILSEKFNSKDIPIQETQNTELSEYRMTSVPRGQCLIFNNEHFKNLNERKGSSQDAEALRQVFDWLGFSVSVLTDQTAGQMRAALRRFSCTDHDDCFVCCALSHGTEQGVYGQDGELVPIQDILSPFNGASCPSLVDKPKVFFFQACQGARVQGAVTVQADCIAGGTHPETDAFPVHSYTLPVDSDFLVGMATVQECVSIRNRVSGSWYIQSLCHQLREACPRGEDILTILTRVNQEVSEREGPCGARMAPSWSSRPLTPDSP</sequence>
<feature type="active site" evidence="16">
    <location>
        <position position="249"/>
    </location>
</feature>
<dbReference type="InterPro" id="IPR002138">
    <property type="entry name" value="Pept_C14_p10"/>
</dbReference>
<dbReference type="InterPro" id="IPR001315">
    <property type="entry name" value="CARD"/>
</dbReference>